<dbReference type="Gene3D" id="3.40.50.620">
    <property type="entry name" value="HUPs"/>
    <property type="match status" value="1"/>
</dbReference>
<dbReference type="EC" id="6.1.1.16" evidence="3"/>
<evidence type="ECO:0000256" key="11">
    <source>
        <dbReference type="ARBA" id="ARBA00031499"/>
    </source>
</evidence>
<dbReference type="NCBIfam" id="TIGR00435">
    <property type="entry name" value="cysS"/>
    <property type="match status" value="1"/>
</dbReference>
<name>A0A6J5W6W7_PRUAR</name>
<reference evidence="15" key="1">
    <citation type="journal article" date="2020" name="Genome Biol.">
        <title>Gamete binning: chromosome-level and haplotype-resolved genome assembly enabled by high-throughput single-cell sequencing of gamete genomes.</title>
        <authorList>
            <person name="Campoy J.A."/>
            <person name="Sun H."/>
            <person name="Goel M."/>
            <person name="Jiao W.-B."/>
            <person name="Folz-Donahue K."/>
            <person name="Wang N."/>
            <person name="Rubio M."/>
            <person name="Liu C."/>
            <person name="Kukat C."/>
            <person name="Ruiz D."/>
            <person name="Huettel B."/>
            <person name="Schneeberger K."/>
        </authorList>
    </citation>
    <scope>NUCLEOTIDE SEQUENCE [LARGE SCALE GENOMIC DNA]</scope>
    <source>
        <strain evidence="15">cv. Rojo Pasion</strain>
    </source>
</reference>
<dbReference type="GO" id="GO:0005737">
    <property type="term" value="C:cytoplasm"/>
    <property type="evidence" value="ECO:0007669"/>
    <property type="project" value="InterPro"/>
</dbReference>
<dbReference type="OrthoDB" id="438179at2759"/>
<evidence type="ECO:0000256" key="4">
    <source>
        <dbReference type="ARBA" id="ARBA00022598"/>
    </source>
</evidence>
<dbReference type="InterPro" id="IPR024909">
    <property type="entry name" value="Cys-tRNA/MSH_ligase"/>
</dbReference>
<evidence type="ECO:0000256" key="10">
    <source>
        <dbReference type="ARBA" id="ARBA00023146"/>
    </source>
</evidence>
<protein>
    <recommendedName>
        <fullName evidence="3">cysteine--tRNA ligase</fullName>
        <ecNumber evidence="3">6.1.1.16</ecNumber>
    </recommendedName>
    <alternativeName>
        <fullName evidence="11">Cysteinyl-tRNA synthetase</fullName>
    </alternativeName>
</protein>
<dbReference type="FunFam" id="3.40.50.620:FF:000009">
    <property type="entry name" value="Cysteine--tRNA ligase"/>
    <property type="match status" value="1"/>
</dbReference>
<dbReference type="Pfam" id="PF09190">
    <property type="entry name" value="DALR_2"/>
    <property type="match status" value="1"/>
</dbReference>
<evidence type="ECO:0000256" key="7">
    <source>
        <dbReference type="ARBA" id="ARBA00022833"/>
    </source>
</evidence>
<keyword evidence="5" id="KW-0479">Metal-binding</keyword>
<dbReference type="InterPro" id="IPR015803">
    <property type="entry name" value="Cys-tRNA-ligase"/>
</dbReference>
<dbReference type="InterPro" id="IPR032678">
    <property type="entry name" value="tRNA-synt_1_cat_dom"/>
</dbReference>
<dbReference type="GO" id="GO:0004817">
    <property type="term" value="F:cysteine-tRNA ligase activity"/>
    <property type="evidence" value="ECO:0007669"/>
    <property type="project" value="UniProtKB-EC"/>
</dbReference>
<evidence type="ECO:0000256" key="1">
    <source>
        <dbReference type="ARBA" id="ARBA00001947"/>
    </source>
</evidence>
<evidence type="ECO:0000256" key="9">
    <source>
        <dbReference type="ARBA" id="ARBA00022917"/>
    </source>
</evidence>
<keyword evidence="8" id="KW-0067">ATP-binding</keyword>
<comment type="similarity">
    <text evidence="2">Belongs to the class-I aminoacyl-tRNA synthetase family.</text>
</comment>
<gene>
    <name evidence="14" type="ORF">ORAREDHAP_LOCUS9254</name>
</gene>
<evidence type="ECO:0000256" key="6">
    <source>
        <dbReference type="ARBA" id="ARBA00022741"/>
    </source>
</evidence>
<dbReference type="GO" id="GO:0005524">
    <property type="term" value="F:ATP binding"/>
    <property type="evidence" value="ECO:0007669"/>
    <property type="project" value="UniProtKB-KW"/>
</dbReference>
<evidence type="ECO:0000256" key="3">
    <source>
        <dbReference type="ARBA" id="ARBA00012832"/>
    </source>
</evidence>
<evidence type="ECO:0000259" key="13">
    <source>
        <dbReference type="Pfam" id="PF09190"/>
    </source>
</evidence>
<keyword evidence="7" id="KW-0862">Zinc</keyword>
<dbReference type="Gene3D" id="1.20.120.1910">
    <property type="entry name" value="Cysteine-tRNA ligase, C-terminal anti-codon recognition domain"/>
    <property type="match status" value="1"/>
</dbReference>
<dbReference type="Pfam" id="PF01406">
    <property type="entry name" value="tRNA-synt_1e"/>
    <property type="match status" value="1"/>
</dbReference>
<dbReference type="InterPro" id="IPR009080">
    <property type="entry name" value="tRNAsynth_Ia_anticodon-bd"/>
</dbReference>
<keyword evidence="4" id="KW-0436">Ligase</keyword>
<proteinExistence type="inferred from homology"/>
<dbReference type="HAMAP" id="MF_00041">
    <property type="entry name" value="Cys_tRNA_synth"/>
    <property type="match status" value="1"/>
</dbReference>
<dbReference type="CDD" id="cd00672">
    <property type="entry name" value="CysRS_core"/>
    <property type="match status" value="1"/>
</dbReference>
<keyword evidence="9" id="KW-0648">Protein biosynthesis</keyword>
<feature type="domain" description="Cysteinyl-tRNA synthetase class Ia DALR" evidence="13">
    <location>
        <begin position="415"/>
        <end position="468"/>
    </location>
</feature>
<dbReference type="PANTHER" id="PTHR10890:SF25">
    <property type="entry name" value="CYSTEINE--TRNA LIGASE, CHLOROPLASTIC_MITOCHONDRIAL"/>
    <property type="match status" value="1"/>
</dbReference>
<evidence type="ECO:0000313" key="14">
    <source>
        <dbReference type="EMBL" id="CAB4297349.1"/>
    </source>
</evidence>
<dbReference type="SUPFAM" id="SSF52374">
    <property type="entry name" value="Nucleotidylyl transferase"/>
    <property type="match status" value="1"/>
</dbReference>
<dbReference type="AlphaFoldDB" id="A0A6J5W6W7"/>
<dbReference type="InterPro" id="IPR014729">
    <property type="entry name" value="Rossmann-like_a/b/a_fold"/>
</dbReference>
<accession>A0A6J5W6W7</accession>
<feature type="domain" description="tRNA synthetases class I catalytic" evidence="12">
    <location>
        <begin position="78"/>
        <end position="370"/>
    </location>
</feature>
<dbReference type="PANTHER" id="PTHR10890">
    <property type="entry name" value="CYSTEINYL-TRNA SYNTHETASE"/>
    <property type="match status" value="1"/>
</dbReference>
<organism evidence="14 15">
    <name type="scientific">Prunus armeniaca</name>
    <name type="common">Apricot</name>
    <name type="synonym">Armeniaca vulgaris</name>
    <dbReference type="NCBI Taxonomy" id="36596"/>
    <lineage>
        <taxon>Eukaryota</taxon>
        <taxon>Viridiplantae</taxon>
        <taxon>Streptophyta</taxon>
        <taxon>Embryophyta</taxon>
        <taxon>Tracheophyta</taxon>
        <taxon>Spermatophyta</taxon>
        <taxon>Magnoliopsida</taxon>
        <taxon>eudicotyledons</taxon>
        <taxon>Gunneridae</taxon>
        <taxon>Pentapetalae</taxon>
        <taxon>rosids</taxon>
        <taxon>fabids</taxon>
        <taxon>Rosales</taxon>
        <taxon>Rosaceae</taxon>
        <taxon>Amygdaloideae</taxon>
        <taxon>Amygdaleae</taxon>
        <taxon>Prunus</taxon>
    </lineage>
</organism>
<dbReference type="Proteomes" id="UP000507245">
    <property type="component" value="Unassembled WGS sequence"/>
</dbReference>
<sequence length="542" mass="61619">MSTLLKFYRPLFSIPYSTRTVQLGTHRFHSLFKPKRRIRCVSTSSHSQPSIGVGGKWESPEFSELWLQNTISRKKEVFRPKTEGKVGMYVCGVTAYDLSHIGHARVYVTFDVLYRYLRHLGYQVTYVRNFTDVDDKSKGVGEDPISLSRRYCEEFNRDMVYLHCLPPSAEPRVSDHMPQILDMIKQIIENGYAYIVDGDVYFSVEKFPDYGRLSGRKLEDNRAGERVAVDSRKKHPADFALWKTAKEGEPFWDSPWGPGRPGWHIECSAMSAAYLGYSFDIHGGGMDLVFPHHENEIAQSCAVCNHSNISYWIHNGFVTVDSEKMSKSLGNFFTIRQVIDLYHPLALRLFLLGTHYQSPINYSDVQLESASDRIFYIYQTLHDCESALSQHDVVTLKDTIPPDTVNSINNLYNVFVTSMSDDLHTPVVLAALSDPLKTINDLLHTREEARIADRVAAAFGKILGNVLSTLGLMPESYFEILQQLRDKALKRAKTAARKNKEYERSDIIRKDLAAVGIALMDSPDGTTWRPAVPLAIQEQQLS</sequence>
<evidence type="ECO:0000256" key="5">
    <source>
        <dbReference type="ARBA" id="ARBA00022723"/>
    </source>
</evidence>
<evidence type="ECO:0000259" key="12">
    <source>
        <dbReference type="Pfam" id="PF01406"/>
    </source>
</evidence>
<keyword evidence="6" id="KW-0547">Nucleotide-binding</keyword>
<comment type="cofactor">
    <cofactor evidence="1">
        <name>Zn(2+)</name>
        <dbReference type="ChEBI" id="CHEBI:29105"/>
    </cofactor>
</comment>
<evidence type="ECO:0000256" key="8">
    <source>
        <dbReference type="ARBA" id="ARBA00022840"/>
    </source>
</evidence>
<dbReference type="GO" id="GO:0046872">
    <property type="term" value="F:metal ion binding"/>
    <property type="evidence" value="ECO:0007669"/>
    <property type="project" value="UniProtKB-KW"/>
</dbReference>
<dbReference type="EMBL" id="CAEKKB010000001">
    <property type="protein sequence ID" value="CAB4297349.1"/>
    <property type="molecule type" value="Genomic_DNA"/>
</dbReference>
<keyword evidence="15" id="KW-1185">Reference proteome</keyword>
<dbReference type="GO" id="GO:0006423">
    <property type="term" value="P:cysteinyl-tRNA aminoacylation"/>
    <property type="evidence" value="ECO:0007669"/>
    <property type="project" value="InterPro"/>
</dbReference>
<evidence type="ECO:0000313" key="15">
    <source>
        <dbReference type="Proteomes" id="UP000507245"/>
    </source>
</evidence>
<dbReference type="PRINTS" id="PR00983">
    <property type="entry name" value="TRNASYNTHCYS"/>
</dbReference>
<evidence type="ECO:0000256" key="2">
    <source>
        <dbReference type="ARBA" id="ARBA00005594"/>
    </source>
</evidence>
<dbReference type="SUPFAM" id="SSF47323">
    <property type="entry name" value="Anticodon-binding domain of a subclass of class I aminoacyl-tRNA synthetases"/>
    <property type="match status" value="1"/>
</dbReference>
<keyword evidence="10" id="KW-0030">Aminoacyl-tRNA synthetase</keyword>
<dbReference type="InterPro" id="IPR015273">
    <property type="entry name" value="Cys-tRNA-synt_Ia_DALR"/>
</dbReference>